<accession>A0AAV9SN83</accession>
<evidence type="ECO:0000256" key="37">
    <source>
        <dbReference type="SAM" id="Coils"/>
    </source>
</evidence>
<keyword evidence="23" id="KW-0325">Glycoprotein</keyword>
<dbReference type="GO" id="GO:0000785">
    <property type="term" value="C:chromatin"/>
    <property type="evidence" value="ECO:0007669"/>
    <property type="project" value="TreeGrafter"/>
</dbReference>
<dbReference type="InterPro" id="IPR011011">
    <property type="entry name" value="Znf_FYVE_PHD"/>
</dbReference>
<dbReference type="SMART" id="SM00297">
    <property type="entry name" value="BROMO"/>
    <property type="match status" value="1"/>
</dbReference>
<dbReference type="InterPro" id="IPR003649">
    <property type="entry name" value="Bbox_C"/>
</dbReference>
<dbReference type="InterPro" id="IPR001487">
    <property type="entry name" value="Bromodomain"/>
</dbReference>
<dbReference type="FunFam" id="1.20.1280.290:FF:000017">
    <property type="entry name" value="lysosomal amino acid transporter 1 homolog"/>
    <property type="match status" value="1"/>
</dbReference>
<dbReference type="CDD" id="cd16766">
    <property type="entry name" value="RING-HC_TIF1gamma"/>
    <property type="match status" value="1"/>
</dbReference>
<evidence type="ECO:0000256" key="16">
    <source>
        <dbReference type="ARBA" id="ARBA00022989"/>
    </source>
</evidence>
<evidence type="ECO:0000256" key="34">
    <source>
        <dbReference type="ARBA" id="ARBA00082557"/>
    </source>
</evidence>
<dbReference type="PRINTS" id="PR00503">
    <property type="entry name" value="BROMODOMAIN"/>
</dbReference>
<keyword evidence="8" id="KW-0808">Transferase</keyword>
<dbReference type="SMART" id="SM00249">
    <property type="entry name" value="PHD"/>
    <property type="match status" value="1"/>
</dbReference>
<dbReference type="SMART" id="SM00336">
    <property type="entry name" value="BBOX"/>
    <property type="match status" value="2"/>
</dbReference>
<evidence type="ECO:0000256" key="9">
    <source>
        <dbReference type="ARBA" id="ARBA00022692"/>
    </source>
</evidence>
<evidence type="ECO:0000256" key="30">
    <source>
        <dbReference type="ARBA" id="ARBA00075989"/>
    </source>
</evidence>
<dbReference type="InterPro" id="IPR017907">
    <property type="entry name" value="Znf_RING_CS"/>
</dbReference>
<dbReference type="PROSITE" id="PS50089">
    <property type="entry name" value="ZF_RING_2"/>
    <property type="match status" value="1"/>
</dbReference>
<keyword evidence="19 36" id="KW-0103">Bromodomain</keyword>
<keyword evidence="22" id="KW-0804">Transcription</keyword>
<name>A0AAV9SN83_9TELE</name>
<evidence type="ECO:0000256" key="23">
    <source>
        <dbReference type="ARBA" id="ARBA00023180"/>
    </source>
</evidence>
<dbReference type="PROSITE" id="PS01359">
    <property type="entry name" value="ZF_PHD_1"/>
    <property type="match status" value="1"/>
</dbReference>
<evidence type="ECO:0000259" key="40">
    <source>
        <dbReference type="PROSITE" id="PS50014"/>
    </source>
</evidence>
<dbReference type="GO" id="GO:0005765">
    <property type="term" value="C:lysosomal membrane"/>
    <property type="evidence" value="ECO:0007669"/>
    <property type="project" value="UniProtKB-SubCell"/>
</dbReference>
<dbReference type="SMART" id="SM00184">
    <property type="entry name" value="RING"/>
    <property type="match status" value="2"/>
</dbReference>
<dbReference type="EMBL" id="JAHHUM010000064">
    <property type="protein sequence ID" value="KAK5622927.1"/>
    <property type="molecule type" value="Genomic_DNA"/>
</dbReference>
<feature type="region of interest" description="Disordered" evidence="38">
    <location>
        <begin position="753"/>
        <end position="936"/>
    </location>
</feature>
<keyword evidence="12 35" id="KW-0863">Zinc-finger</keyword>
<evidence type="ECO:0000256" key="2">
    <source>
        <dbReference type="ARBA" id="ARBA00004123"/>
    </source>
</evidence>
<feature type="compositionally biased region" description="Polar residues" evidence="38">
    <location>
        <begin position="94"/>
        <end position="112"/>
    </location>
</feature>
<evidence type="ECO:0000256" key="19">
    <source>
        <dbReference type="ARBA" id="ARBA00023117"/>
    </source>
</evidence>
<evidence type="ECO:0000256" key="29">
    <source>
        <dbReference type="ARBA" id="ARBA00073067"/>
    </source>
</evidence>
<feature type="compositionally biased region" description="Low complexity" evidence="38">
    <location>
        <begin position="883"/>
        <end position="913"/>
    </location>
</feature>
<dbReference type="Pfam" id="PF00439">
    <property type="entry name" value="Bromodomain"/>
    <property type="match status" value="1"/>
</dbReference>
<dbReference type="GO" id="GO:0080144">
    <property type="term" value="P:intracellular amino acid homeostasis"/>
    <property type="evidence" value="ECO:0007669"/>
    <property type="project" value="UniProtKB-ARBA"/>
</dbReference>
<evidence type="ECO:0000256" key="24">
    <source>
        <dbReference type="ARBA" id="ARBA00023228"/>
    </source>
</evidence>
<dbReference type="PROSITE" id="PS00518">
    <property type="entry name" value="ZF_RING_1"/>
    <property type="match status" value="1"/>
</dbReference>
<feature type="region of interest" description="Disordered" evidence="38">
    <location>
        <begin position="550"/>
        <end position="597"/>
    </location>
</feature>
<comment type="caution">
    <text evidence="44">The sequence shown here is derived from an EMBL/GenBank/DDBJ whole genome shotgun (WGS) entry which is preliminary data.</text>
</comment>
<keyword evidence="10" id="KW-0479">Metal-binding</keyword>
<feature type="compositionally biased region" description="Low complexity" evidence="38">
    <location>
        <begin position="681"/>
        <end position="690"/>
    </location>
</feature>
<comment type="pathway">
    <text evidence="4">Protein modification; protein ubiquitination.</text>
</comment>
<dbReference type="SUPFAM" id="SSF47370">
    <property type="entry name" value="Bromodomain"/>
    <property type="match status" value="1"/>
</dbReference>
<comment type="subcellular location">
    <subcellularLocation>
        <location evidence="3">Lysosome membrane</location>
        <topology evidence="3">Multi-pass membrane protein</topology>
    </subcellularLocation>
    <subcellularLocation>
        <location evidence="2">Nucleus</location>
    </subcellularLocation>
</comment>
<dbReference type="Gene3D" id="1.20.920.10">
    <property type="entry name" value="Bromodomain-like"/>
    <property type="match status" value="1"/>
</dbReference>
<feature type="transmembrane region" description="Helical" evidence="39">
    <location>
        <begin position="1310"/>
        <end position="1329"/>
    </location>
</feature>
<evidence type="ECO:0000259" key="43">
    <source>
        <dbReference type="PROSITE" id="PS50119"/>
    </source>
</evidence>
<evidence type="ECO:0000256" key="27">
    <source>
        <dbReference type="ARBA" id="ARBA00056009"/>
    </source>
</evidence>
<evidence type="ECO:0000256" key="18">
    <source>
        <dbReference type="ARBA" id="ARBA00023054"/>
    </source>
</evidence>
<evidence type="ECO:0000256" key="25">
    <source>
        <dbReference type="ARBA" id="ARBA00023242"/>
    </source>
</evidence>
<keyword evidence="25" id="KW-0539">Nucleus</keyword>
<keyword evidence="18 37" id="KW-0175">Coiled coil</keyword>
<dbReference type="Gene3D" id="1.20.1280.290">
    <property type="match status" value="2"/>
</dbReference>
<keyword evidence="6" id="KW-0813">Transport</keyword>
<evidence type="ECO:0000256" key="26">
    <source>
        <dbReference type="ARBA" id="ARBA00038039"/>
    </source>
</evidence>
<keyword evidence="13" id="KW-0833">Ubl conjugation pathway</keyword>
<dbReference type="InterPro" id="IPR001965">
    <property type="entry name" value="Znf_PHD"/>
</dbReference>
<keyword evidence="14" id="KW-0862">Zinc</keyword>
<feature type="transmembrane region" description="Helical" evidence="39">
    <location>
        <begin position="1530"/>
        <end position="1551"/>
    </location>
</feature>
<protein>
    <recommendedName>
        <fullName evidence="29">E3 ubiquitin-protein ligase TRIM33</fullName>
        <ecNumber evidence="5">2.3.2.27</ecNumber>
    </recommendedName>
    <alternativeName>
        <fullName evidence="28">Lysosomal amino acid transporter 1 homolog</fullName>
    </alternativeName>
    <alternativeName>
        <fullName evidence="32">PQ-loop repeat-containing protein 2</fullName>
    </alternativeName>
    <alternativeName>
        <fullName evidence="30">RING-type E3 ubiquitin transferase TRIM33</fullName>
    </alternativeName>
    <alternativeName>
        <fullName evidence="33">Solute carrier family 66 member 1</fullName>
    </alternativeName>
    <alternativeName>
        <fullName evidence="34">Transcription intermediary factor 1-gamma</fullName>
    </alternativeName>
    <alternativeName>
        <fullName evidence="31">Tripartite motif-containing protein 33</fullName>
    </alternativeName>
</protein>
<keyword evidence="16 39" id="KW-1133">Transmembrane helix</keyword>
<evidence type="ECO:0000256" key="28">
    <source>
        <dbReference type="ARBA" id="ARBA00068323"/>
    </source>
</evidence>
<keyword evidence="7" id="KW-0678">Repressor</keyword>
<feature type="transmembrane region" description="Helical" evidence="39">
    <location>
        <begin position="1489"/>
        <end position="1510"/>
    </location>
</feature>
<comment type="catalytic activity">
    <reaction evidence="1">
        <text>S-ubiquitinyl-[E2 ubiquitin-conjugating enzyme]-L-cysteine + [acceptor protein]-L-lysine = [E2 ubiquitin-conjugating enzyme]-L-cysteine + N(6)-ubiquitinyl-[acceptor protein]-L-lysine.</text>
        <dbReference type="EC" id="2.3.2.27"/>
    </reaction>
</comment>
<evidence type="ECO:0000313" key="44">
    <source>
        <dbReference type="EMBL" id="KAK5622927.1"/>
    </source>
</evidence>
<evidence type="ECO:0000256" key="13">
    <source>
        <dbReference type="ARBA" id="ARBA00022786"/>
    </source>
</evidence>
<reference evidence="44 45" key="1">
    <citation type="submission" date="2021-06" db="EMBL/GenBank/DDBJ databases">
        <authorList>
            <person name="Palmer J.M."/>
        </authorList>
    </citation>
    <scope>NUCLEOTIDE SEQUENCE [LARGE SCALE GENOMIC DNA]</scope>
    <source>
        <strain evidence="44 45">MEX-2019</strain>
        <tissue evidence="44">Muscle</tissue>
    </source>
</reference>
<feature type="region of interest" description="Disordered" evidence="38">
    <location>
        <begin position="660"/>
        <end position="700"/>
    </location>
</feature>
<dbReference type="InterPro" id="IPR019786">
    <property type="entry name" value="Zinc_finger_PHD-type_CS"/>
</dbReference>
<dbReference type="InterPro" id="IPR013083">
    <property type="entry name" value="Znf_RING/FYVE/PHD"/>
</dbReference>
<evidence type="ECO:0000256" key="20">
    <source>
        <dbReference type="ARBA" id="ARBA00023125"/>
    </source>
</evidence>
<dbReference type="PROSITE" id="PS50014">
    <property type="entry name" value="BROMODOMAIN_2"/>
    <property type="match status" value="1"/>
</dbReference>
<keyword evidence="11" id="KW-0677">Repeat</keyword>
<feature type="domain" description="B box-type" evidence="43">
    <location>
        <begin position="299"/>
        <end position="340"/>
    </location>
</feature>
<dbReference type="GO" id="GO:0061630">
    <property type="term" value="F:ubiquitin protein ligase activity"/>
    <property type="evidence" value="ECO:0007669"/>
    <property type="project" value="UniProtKB-EC"/>
</dbReference>
<feature type="compositionally biased region" description="Polar residues" evidence="38">
    <location>
        <begin position="43"/>
        <end position="63"/>
    </location>
</feature>
<dbReference type="Gene3D" id="3.30.40.10">
    <property type="entry name" value="Zinc/RING finger domain, C3HC4 (zinc finger)"/>
    <property type="match status" value="2"/>
</dbReference>
<dbReference type="PROSITE" id="PS50119">
    <property type="entry name" value="ZF_BBOX"/>
    <property type="match status" value="2"/>
</dbReference>
<dbReference type="FunFam" id="3.30.160.60:FF:000074">
    <property type="entry name" value="Tripartite motif containing 66"/>
    <property type="match status" value="1"/>
</dbReference>
<dbReference type="FunFam" id="3.30.40.10:FF:000123">
    <property type="entry name" value="E3 ubiquitin-protein ligase TRIM33"/>
    <property type="match status" value="1"/>
</dbReference>
<feature type="domain" description="PHD-type" evidence="41">
    <location>
        <begin position="939"/>
        <end position="986"/>
    </location>
</feature>
<evidence type="ECO:0000256" key="4">
    <source>
        <dbReference type="ARBA" id="ARBA00004906"/>
    </source>
</evidence>
<evidence type="ECO:0000256" key="6">
    <source>
        <dbReference type="ARBA" id="ARBA00022448"/>
    </source>
</evidence>
<dbReference type="InterPro" id="IPR018359">
    <property type="entry name" value="Bromodomain_CS"/>
</dbReference>
<evidence type="ECO:0000256" key="38">
    <source>
        <dbReference type="SAM" id="MobiDB-lite"/>
    </source>
</evidence>
<comment type="similarity">
    <text evidence="26">Belongs to the laat-1 family.</text>
</comment>
<dbReference type="PANTHER" id="PTHR45915">
    <property type="entry name" value="TRANSCRIPTION INTERMEDIARY FACTOR"/>
    <property type="match status" value="1"/>
</dbReference>
<dbReference type="GO" id="GO:0008270">
    <property type="term" value="F:zinc ion binding"/>
    <property type="evidence" value="ECO:0007669"/>
    <property type="project" value="UniProtKB-KW"/>
</dbReference>
<feature type="region of interest" description="Disordered" evidence="38">
    <location>
        <begin position="1130"/>
        <end position="1158"/>
    </location>
</feature>
<evidence type="ECO:0000256" key="21">
    <source>
        <dbReference type="ARBA" id="ARBA00023136"/>
    </source>
</evidence>
<dbReference type="Pfam" id="PF04193">
    <property type="entry name" value="PQ-loop"/>
    <property type="match status" value="2"/>
</dbReference>
<feature type="transmembrane region" description="Helical" evidence="39">
    <location>
        <begin position="1457"/>
        <end position="1477"/>
    </location>
</feature>
<feature type="domain" description="Bromo" evidence="40">
    <location>
        <begin position="1014"/>
        <end position="1094"/>
    </location>
</feature>
<dbReference type="Gene3D" id="3.30.160.60">
    <property type="entry name" value="Classic Zinc Finger"/>
    <property type="match status" value="1"/>
</dbReference>
<dbReference type="InterPro" id="IPR000315">
    <property type="entry name" value="Znf_B-box"/>
</dbReference>
<dbReference type="FunFam" id="3.30.40.10:FF:000246">
    <property type="entry name" value="E3 ubiquitin-protein ligase TRIM33 isoform X2"/>
    <property type="match status" value="1"/>
</dbReference>
<dbReference type="SUPFAM" id="SSF57903">
    <property type="entry name" value="FYVE/PHD zinc finger"/>
    <property type="match status" value="1"/>
</dbReference>
<feature type="transmembrane region" description="Helical" evidence="39">
    <location>
        <begin position="1402"/>
        <end position="1421"/>
    </location>
</feature>
<evidence type="ECO:0000256" key="1">
    <source>
        <dbReference type="ARBA" id="ARBA00000900"/>
    </source>
</evidence>
<keyword evidence="9 39" id="KW-0812">Transmembrane</keyword>
<dbReference type="GO" id="GO:0003677">
    <property type="term" value="F:DNA binding"/>
    <property type="evidence" value="ECO:0007669"/>
    <property type="project" value="UniProtKB-KW"/>
</dbReference>
<keyword evidence="17" id="KW-0805">Transcription regulation</keyword>
<dbReference type="Proteomes" id="UP001311232">
    <property type="component" value="Unassembled WGS sequence"/>
</dbReference>
<feature type="compositionally biased region" description="Low complexity" evidence="38">
    <location>
        <begin position="550"/>
        <end position="586"/>
    </location>
</feature>
<feature type="compositionally biased region" description="Low complexity" evidence="38">
    <location>
        <begin position="125"/>
        <end position="138"/>
    </location>
</feature>
<evidence type="ECO:0000256" key="12">
    <source>
        <dbReference type="ARBA" id="ARBA00022771"/>
    </source>
</evidence>
<evidence type="ECO:0000256" key="7">
    <source>
        <dbReference type="ARBA" id="ARBA00022491"/>
    </source>
</evidence>
<dbReference type="InterPro" id="IPR036427">
    <property type="entry name" value="Bromodomain-like_sf"/>
</dbReference>
<dbReference type="SUPFAM" id="SSF57850">
    <property type="entry name" value="RING/U-box"/>
    <property type="match status" value="1"/>
</dbReference>
<feature type="region of interest" description="Disordered" evidence="38">
    <location>
        <begin position="90"/>
        <end position="138"/>
    </location>
</feature>
<dbReference type="SMART" id="SM00679">
    <property type="entry name" value="CTNS"/>
    <property type="match status" value="2"/>
</dbReference>
<dbReference type="GO" id="GO:0015174">
    <property type="term" value="F:basic amino acid transmembrane transporter activity"/>
    <property type="evidence" value="ECO:0007669"/>
    <property type="project" value="UniProtKB-ARBA"/>
</dbReference>
<keyword evidence="21 39" id="KW-0472">Membrane</keyword>
<keyword evidence="20" id="KW-0238">DNA-binding</keyword>
<evidence type="ECO:0000256" key="22">
    <source>
        <dbReference type="ARBA" id="ARBA00023163"/>
    </source>
</evidence>
<dbReference type="InterPro" id="IPR001841">
    <property type="entry name" value="Znf_RING"/>
</dbReference>
<evidence type="ECO:0000256" key="3">
    <source>
        <dbReference type="ARBA" id="ARBA00004155"/>
    </source>
</evidence>
<dbReference type="PROSITE" id="PS50016">
    <property type="entry name" value="ZF_PHD_2"/>
    <property type="match status" value="1"/>
</dbReference>
<feature type="transmembrane region" description="Helical" evidence="39">
    <location>
        <begin position="1341"/>
        <end position="1361"/>
    </location>
</feature>
<evidence type="ECO:0000256" key="14">
    <source>
        <dbReference type="ARBA" id="ARBA00022833"/>
    </source>
</evidence>
<evidence type="ECO:0000256" key="5">
    <source>
        <dbReference type="ARBA" id="ARBA00012483"/>
    </source>
</evidence>
<feature type="coiled-coil region" evidence="37">
    <location>
        <begin position="369"/>
        <end position="418"/>
    </location>
</feature>
<dbReference type="PROSITE" id="PS00633">
    <property type="entry name" value="BROMODOMAIN_1"/>
    <property type="match status" value="1"/>
</dbReference>
<evidence type="ECO:0000256" key="31">
    <source>
        <dbReference type="ARBA" id="ARBA00076817"/>
    </source>
</evidence>
<dbReference type="EC" id="2.3.2.27" evidence="5"/>
<evidence type="ECO:0000256" key="8">
    <source>
        <dbReference type="ARBA" id="ARBA00022679"/>
    </source>
</evidence>
<evidence type="ECO:0000256" key="15">
    <source>
        <dbReference type="ARBA" id="ARBA00022970"/>
    </source>
</evidence>
<keyword evidence="15" id="KW-0029">Amino-acid transport</keyword>
<dbReference type="InterPro" id="IPR019787">
    <property type="entry name" value="Znf_PHD-finger"/>
</dbReference>
<evidence type="ECO:0000256" key="35">
    <source>
        <dbReference type="PROSITE-ProRule" id="PRU00024"/>
    </source>
</evidence>
<evidence type="ECO:0000256" key="32">
    <source>
        <dbReference type="ARBA" id="ARBA00079342"/>
    </source>
</evidence>
<evidence type="ECO:0000256" key="33">
    <source>
        <dbReference type="ARBA" id="ARBA00081269"/>
    </source>
</evidence>
<feature type="domain" description="RING-type" evidence="42">
    <location>
        <begin position="150"/>
        <end position="210"/>
    </location>
</feature>
<evidence type="ECO:0000259" key="42">
    <source>
        <dbReference type="PROSITE" id="PS50089"/>
    </source>
</evidence>
<dbReference type="PANTHER" id="PTHR45915:SF3">
    <property type="entry name" value="E3 UBIQUITIN-PROTEIN LIGASE TRIM33"/>
    <property type="match status" value="1"/>
</dbReference>
<keyword evidence="24" id="KW-0458">Lysosome</keyword>
<evidence type="ECO:0000256" key="10">
    <source>
        <dbReference type="ARBA" id="ARBA00022723"/>
    </source>
</evidence>
<dbReference type="InterPro" id="IPR006603">
    <property type="entry name" value="PQ-loop_rpt"/>
</dbReference>
<proteinExistence type="inferred from homology"/>
<evidence type="ECO:0000256" key="36">
    <source>
        <dbReference type="PROSITE-ProRule" id="PRU00035"/>
    </source>
</evidence>
<dbReference type="SMART" id="SM00502">
    <property type="entry name" value="BBC"/>
    <property type="match status" value="1"/>
</dbReference>
<sequence>MADNKGEEDMEPSANADLVPSVQAEEQSNRKSDDQVIVIEANSKGNIETESSNDANEEPNGNSEGVDDSSGGATEATAAAVVVAAGEADGGVSNAASPTETSSANPEPSANETVPAADATVGGNTTETSPAPAASAATPVSTPINLLDTCAVCKQSLQTRDCEPKLLPCLHSFCLKCIPQPDRQISVQVPGPHGQTDTHIVNVMRCSVCHQDYKQSDIIDNYFVKDTTEATSTSDEKAAQVCTSCEDNAGTVGFCVECGEWLCKTCVEAHQRVKITKDHKIRTKEDADASSESVNMTGQRPVFCPNHKQEPLKLFCETCDTLTCRDCQLLEHKEHRYQFLEEAFQNHKGIIEANMAKLQEKKNYVHYSVSQLQNRLKELGETHRKVEHEIKIAVFTLINEINKKGKALLQQLESVNKERSMRLMAQHKDTAQLAQQIHHVLNFCNWAITSGSSTALLYSKRPIMYQLRQLFKARLEPAPQSNGVVRFFCDPTFWAKNVVNLGNLVIEKPPPSAQPPGMMVGGPAISPGQGHPSKHSGQINLAQLRLQHMQQAAYAQQKHQHQQQQQQQQQQQIQQQMRIASQMSQQHARPGGPAMVQQQPPRLISMQQLQRAGTINGGPNPPMYPSSHHMRLAGPPQGRMPAAQPRHNGQQYAPLMQPQLQRQHSNPGHAGPFPVASLHNASPTSPTSASMAGAHAHRGPASPIIGPIELIPSVTNPENLPCLPEIPPIQLEDAGSSNLGHLLSRYISASQQHQLGSTDMNPSPGLSTLSPGSSGLSNAHTPARPSSTSSTGSRGSCSSAGRVGTGGGATGEQVKVKKEPGTEDDYSGPSSVKTERGKDAGRSACMLSSPENSPLGVTSVGPDSLRGLGERIKTEPTSETCCPGLNGSSSLSTNTTTSTTLTSTTSQTGPPLTNGNVDKRSGTNDAAQGSGGKEDDPNEDWCAVCINGGDLLCCDRCPKVFHMKCHVPTIKIFPQGDFLCTFCRSIATPEIEYCDESKGIKGDQNLNPEDQRRCERLLLYIFCHELSMGFREPVASSVPNYYKIIKQPMDLKKVKKKLQLRSSQYYKSIQEFVDDMRLIFKNCAKYNEMSRIIRVYDEEKEINTQAGSEMAISGKAVSLYFEEKLQEMFPDQNFPDSPDPESSDEKEREDVDTEDSEEDFIQPRLVLYFVLVPRCLRKTRDVSGNLEIKSHVLTSVNLVLSRQSDSGSADTNTSLQNPTKYQVEGALYFRFSVGCKQLSSPRDDVVVLCRRDSLGTSGVTQTMWKGGVFKPSSLGLTDSGNFTSLCPNGSQWVWEGLGECAQDGRDMASIYLGLLSIVCFMVSSLPQYYSSCKKGNMDSALSIWFLLLWLGGDSCNLVGSFLADQLPLQTYTAIYYVFADLLMLAMYTYYKMRHKVAQSRRVLHVVGVSCILGLTAGLTHLPGVGPQPEMISFGFRSRSLLSTTDVTSIKPFTTKEIIGFSIGSVSSVLYLCSRLPQMYTNFKRKSTEGVSYFLFALVILGNTTYGLSVLLKNPEQDQGEKSYLVHHLPWLVGSLGTLTLDLIISVQFLIYRKAPLHMNGIIADETEPLIRT</sequence>
<dbReference type="Pfam" id="PF00628">
    <property type="entry name" value="PHD"/>
    <property type="match status" value="1"/>
</dbReference>
<comment type="function">
    <text evidence="27">Amino acid transporter that specifically mediates the pH-dependent export of the cationic amino acids arginine, histidine and lysine from lysosomes.</text>
</comment>
<evidence type="ECO:0000256" key="11">
    <source>
        <dbReference type="ARBA" id="ARBA00022737"/>
    </source>
</evidence>
<dbReference type="SUPFAM" id="SSF57845">
    <property type="entry name" value="B-box zinc-binding domain"/>
    <property type="match status" value="1"/>
</dbReference>
<feature type="domain" description="B box-type" evidence="43">
    <location>
        <begin position="237"/>
        <end position="284"/>
    </location>
</feature>
<evidence type="ECO:0000256" key="39">
    <source>
        <dbReference type="SAM" id="Phobius"/>
    </source>
</evidence>
<evidence type="ECO:0000256" key="17">
    <source>
        <dbReference type="ARBA" id="ARBA00023015"/>
    </source>
</evidence>
<gene>
    <name evidence="44" type="primary">TRIM33</name>
    <name evidence="44" type="ORF">CRENBAI_022265</name>
</gene>
<evidence type="ECO:0000313" key="45">
    <source>
        <dbReference type="Proteomes" id="UP001311232"/>
    </source>
</evidence>
<dbReference type="GO" id="GO:0005634">
    <property type="term" value="C:nucleus"/>
    <property type="evidence" value="ECO:0007669"/>
    <property type="project" value="UniProtKB-SubCell"/>
</dbReference>
<feature type="transmembrane region" description="Helical" evidence="39">
    <location>
        <begin position="1373"/>
        <end position="1390"/>
    </location>
</feature>
<organism evidence="44 45">
    <name type="scientific">Crenichthys baileyi</name>
    <name type="common">White River springfish</name>
    <dbReference type="NCBI Taxonomy" id="28760"/>
    <lineage>
        <taxon>Eukaryota</taxon>
        <taxon>Metazoa</taxon>
        <taxon>Chordata</taxon>
        <taxon>Craniata</taxon>
        <taxon>Vertebrata</taxon>
        <taxon>Euteleostomi</taxon>
        <taxon>Actinopterygii</taxon>
        <taxon>Neopterygii</taxon>
        <taxon>Teleostei</taxon>
        <taxon>Neoteleostei</taxon>
        <taxon>Acanthomorphata</taxon>
        <taxon>Ovalentaria</taxon>
        <taxon>Atherinomorphae</taxon>
        <taxon>Cyprinodontiformes</taxon>
        <taxon>Goodeidae</taxon>
        <taxon>Crenichthys</taxon>
    </lineage>
</organism>
<keyword evidence="45" id="KW-1185">Reference proteome</keyword>
<evidence type="ECO:0000259" key="41">
    <source>
        <dbReference type="PROSITE" id="PS50016"/>
    </source>
</evidence>
<feature type="region of interest" description="Disordered" evidence="38">
    <location>
        <begin position="1"/>
        <end position="76"/>
    </location>
</feature>
<feature type="compositionally biased region" description="Low complexity" evidence="38">
    <location>
        <begin position="762"/>
        <end position="802"/>
    </location>
</feature>
<dbReference type="Pfam" id="PF00643">
    <property type="entry name" value="zf-B_box"/>
    <property type="match status" value="1"/>
</dbReference>
<dbReference type="FunFam" id="1.20.1280.290:FF:000013">
    <property type="entry name" value="lysosomal amino acid transporter 1 homolog"/>
    <property type="match status" value="1"/>
</dbReference>